<dbReference type="InterPro" id="IPR036163">
    <property type="entry name" value="HMA_dom_sf"/>
</dbReference>
<dbReference type="SUPFAM" id="SSF81653">
    <property type="entry name" value="Calcium ATPase, transduction domain A"/>
    <property type="match status" value="1"/>
</dbReference>
<dbReference type="InterPro" id="IPR006121">
    <property type="entry name" value="HMA_dom"/>
</dbReference>
<keyword evidence="12 17" id="KW-1133">Transmembrane helix</keyword>
<evidence type="ECO:0000256" key="2">
    <source>
        <dbReference type="ARBA" id="ARBA00006024"/>
    </source>
</evidence>
<dbReference type="Gene3D" id="3.30.70.100">
    <property type="match status" value="1"/>
</dbReference>
<comment type="subcellular location">
    <subcellularLocation>
        <location evidence="1">Cell membrane</location>
        <topology evidence="1">Multi-pass membrane protein</topology>
    </subcellularLocation>
</comment>
<dbReference type="InterPro" id="IPR023299">
    <property type="entry name" value="ATPase_P-typ_cyto_dom_N"/>
</dbReference>
<evidence type="ECO:0000313" key="20">
    <source>
        <dbReference type="Proteomes" id="UP001310386"/>
    </source>
</evidence>
<dbReference type="EMBL" id="JAYJLD010000041">
    <property type="protein sequence ID" value="MEB3103586.1"/>
    <property type="molecule type" value="Genomic_DNA"/>
</dbReference>
<evidence type="ECO:0000256" key="6">
    <source>
        <dbReference type="ARBA" id="ARBA00022553"/>
    </source>
</evidence>
<feature type="transmembrane region" description="Helical" evidence="17">
    <location>
        <begin position="674"/>
        <end position="693"/>
    </location>
</feature>
<dbReference type="PRINTS" id="PR00941">
    <property type="entry name" value="CDATPASE"/>
</dbReference>
<feature type="transmembrane region" description="Helical" evidence="17">
    <location>
        <begin position="99"/>
        <end position="116"/>
    </location>
</feature>
<evidence type="ECO:0000256" key="15">
    <source>
        <dbReference type="ARBA" id="ARBA00039103"/>
    </source>
</evidence>
<comment type="similarity">
    <text evidence="2 17">Belongs to the cation transport ATPase (P-type) (TC 3.A.3) family. Type IB subfamily.</text>
</comment>
<evidence type="ECO:0000256" key="8">
    <source>
        <dbReference type="ARBA" id="ARBA00022723"/>
    </source>
</evidence>
<evidence type="ECO:0000256" key="12">
    <source>
        <dbReference type="ARBA" id="ARBA00022989"/>
    </source>
</evidence>
<dbReference type="InterPro" id="IPR036412">
    <property type="entry name" value="HAD-like_sf"/>
</dbReference>
<dbReference type="InterPro" id="IPR059000">
    <property type="entry name" value="ATPase_P-type_domA"/>
</dbReference>
<dbReference type="Proteomes" id="UP001310386">
    <property type="component" value="Unassembled WGS sequence"/>
</dbReference>
<feature type="transmembrane region" description="Helical" evidence="17">
    <location>
        <begin position="362"/>
        <end position="386"/>
    </location>
</feature>
<comment type="catalytic activity">
    <reaction evidence="16">
        <text>Cd(2+)(in) + ATP + H2O = Cd(2+)(out) + ADP + phosphate + H(+)</text>
        <dbReference type="Rhea" id="RHEA:12132"/>
        <dbReference type="ChEBI" id="CHEBI:15377"/>
        <dbReference type="ChEBI" id="CHEBI:15378"/>
        <dbReference type="ChEBI" id="CHEBI:30616"/>
        <dbReference type="ChEBI" id="CHEBI:43474"/>
        <dbReference type="ChEBI" id="CHEBI:48775"/>
        <dbReference type="ChEBI" id="CHEBI:456216"/>
        <dbReference type="EC" id="7.2.2.21"/>
    </reaction>
</comment>
<dbReference type="SFLD" id="SFLDF00027">
    <property type="entry name" value="p-type_atpase"/>
    <property type="match status" value="1"/>
</dbReference>
<keyword evidence="3" id="KW-0813">Transport</keyword>
<reference evidence="19" key="1">
    <citation type="submission" date="2023-12" db="EMBL/GenBank/DDBJ databases">
        <title>Fervidustalea candida gen. nov., sp. nov., a novel member of the family Paenibacillaceae isolated from a geothermal area.</title>
        <authorList>
            <person name="Li W.-J."/>
            <person name="Jiao J.-Y."/>
            <person name="Chen Y."/>
        </authorList>
    </citation>
    <scope>NUCLEOTIDE SEQUENCE</scope>
    <source>
        <strain evidence="19">SYSU GA230002</strain>
    </source>
</reference>
<dbReference type="InterPro" id="IPR027256">
    <property type="entry name" value="P-typ_ATPase_IB"/>
</dbReference>
<dbReference type="InterPro" id="IPR044492">
    <property type="entry name" value="P_typ_ATPase_HD_dom"/>
</dbReference>
<dbReference type="NCBIfam" id="TIGR01494">
    <property type="entry name" value="ATPase_P-type"/>
    <property type="match status" value="1"/>
</dbReference>
<dbReference type="InterPro" id="IPR018303">
    <property type="entry name" value="ATPase_P-typ_P_site"/>
</dbReference>
<dbReference type="NCBIfam" id="TIGR01525">
    <property type="entry name" value="ATPase-IB_hvy"/>
    <property type="match status" value="1"/>
</dbReference>
<keyword evidence="9 17" id="KW-0547">Nucleotide-binding</keyword>
<keyword evidence="13" id="KW-0406">Ion transport</keyword>
<dbReference type="SFLD" id="SFLDS00003">
    <property type="entry name" value="Haloacid_Dehalogenase"/>
    <property type="match status" value="1"/>
</dbReference>
<sequence length="721" mass="76594">MKSAIERNLPEQSQAGENSCVFRVEGFTCASCAAQFERNVKSLPDVENARVNFGASKITIYGKTSVAELEKAGAFEGLKVFPEEERWRMEKQPFLKSKAAVRTAVSAVLLLAGWLLEPLGFGAAAGIPPAAGIFGLAIVIGGYSLFLQGLRNLSRLQFDIKTLMTIAILGAAALGQWSEGATVVFLFTLSEALESYSMDKARQSIRSLMQVAPKEATIRRDGRELQIPVGDIRIGDRMIVKPGHKIAMDGLVVGGCSAVNQANITGESIPAAKSSGDEVFAGTINGEGVLEVEVTRRAEDTTISKIIHLVEEAQAEQAPSQAFVDRFAKFYTPAVILLALGTAVVPPLLLGAGWETWIYEGLALLVVGCPCALVVSTPVAIVTAIGNAAKHGVLIKGGVHLEAAAHLSAVAFDKTGTLTKGVPRVTELVSFHGEAGEWLGIAAAMERQSHHPLAAAVIRKAEEMGIDIGRWTAEQFVSITGRGIEAVVSGTKYYAGSPALWAEMLPEGMSETVSRESERLHDEGKTVILFGPEGQVTGLIAAADEVRPDSKQAILELRKAGIGSIVMLTGDHRAAAEAVGRLTGVDQVKAELMPQEKLEVVRQLRQSDKVAMVGDGMNDAPALAAADVGIAMGGAGSDTALETADIALMADDLAKLPFTVELSRRTLRIIKQNISFALLLKLLAMLLVIPGWLTLWLAIFADMGATLIVTLNALRLLRVKA</sequence>
<dbReference type="SUPFAM" id="SSF56784">
    <property type="entry name" value="HAD-like"/>
    <property type="match status" value="1"/>
</dbReference>
<dbReference type="InterPro" id="IPR051014">
    <property type="entry name" value="Cation_Transport_ATPase_IB"/>
</dbReference>
<keyword evidence="7 17" id="KW-0812">Transmembrane</keyword>
<evidence type="ECO:0000256" key="3">
    <source>
        <dbReference type="ARBA" id="ARBA00022448"/>
    </source>
</evidence>
<evidence type="ECO:0000256" key="14">
    <source>
        <dbReference type="ARBA" id="ARBA00023136"/>
    </source>
</evidence>
<dbReference type="InterPro" id="IPR017969">
    <property type="entry name" value="Heavy-metal-associated_CS"/>
</dbReference>
<dbReference type="CDD" id="cd07545">
    <property type="entry name" value="P-type_ATPase_Cd-like"/>
    <property type="match status" value="1"/>
</dbReference>
<dbReference type="CDD" id="cd00371">
    <property type="entry name" value="HMA"/>
    <property type="match status" value="1"/>
</dbReference>
<dbReference type="Gene3D" id="2.70.150.10">
    <property type="entry name" value="Calcium-transporting ATPase, cytoplasmic transduction domain A"/>
    <property type="match status" value="1"/>
</dbReference>
<dbReference type="SUPFAM" id="SSF55008">
    <property type="entry name" value="HMA, heavy metal-associated domain"/>
    <property type="match status" value="1"/>
</dbReference>
<dbReference type="PROSITE" id="PS01229">
    <property type="entry name" value="COF_2"/>
    <property type="match status" value="1"/>
</dbReference>
<evidence type="ECO:0000256" key="4">
    <source>
        <dbReference type="ARBA" id="ARBA00022475"/>
    </source>
</evidence>
<dbReference type="PROSITE" id="PS00154">
    <property type="entry name" value="ATPASE_E1_E2"/>
    <property type="match status" value="1"/>
</dbReference>
<keyword evidence="10 17" id="KW-0067">ATP-binding</keyword>
<dbReference type="InterPro" id="IPR001757">
    <property type="entry name" value="P_typ_ATPase"/>
</dbReference>
<feature type="transmembrane region" description="Helical" evidence="17">
    <location>
        <begin position="330"/>
        <end position="350"/>
    </location>
</feature>
<keyword evidence="8 17" id="KW-0479">Metal-binding</keyword>
<dbReference type="InterPro" id="IPR023214">
    <property type="entry name" value="HAD_sf"/>
</dbReference>
<evidence type="ECO:0000313" key="19">
    <source>
        <dbReference type="EMBL" id="MEB3103586.1"/>
    </source>
</evidence>
<evidence type="ECO:0000256" key="9">
    <source>
        <dbReference type="ARBA" id="ARBA00022741"/>
    </source>
</evidence>
<keyword evidence="4 17" id="KW-1003">Cell membrane</keyword>
<evidence type="ECO:0000256" key="16">
    <source>
        <dbReference type="ARBA" id="ARBA00049338"/>
    </source>
</evidence>
<evidence type="ECO:0000256" key="13">
    <source>
        <dbReference type="ARBA" id="ARBA00023065"/>
    </source>
</evidence>
<dbReference type="PANTHER" id="PTHR48085">
    <property type="entry name" value="CADMIUM/ZINC-TRANSPORTING ATPASE HMA2-RELATED"/>
    <property type="match status" value="1"/>
</dbReference>
<evidence type="ECO:0000256" key="17">
    <source>
        <dbReference type="RuleBase" id="RU362081"/>
    </source>
</evidence>
<evidence type="ECO:0000256" key="10">
    <source>
        <dbReference type="ARBA" id="ARBA00022840"/>
    </source>
</evidence>
<keyword evidence="11" id="KW-1278">Translocase</keyword>
<dbReference type="Gene3D" id="3.40.50.1000">
    <property type="entry name" value="HAD superfamily/HAD-like"/>
    <property type="match status" value="1"/>
</dbReference>
<organism evidence="19 20">
    <name type="scientific">Ferviditalea candida</name>
    <dbReference type="NCBI Taxonomy" id="3108399"/>
    <lineage>
        <taxon>Bacteria</taxon>
        <taxon>Bacillati</taxon>
        <taxon>Bacillota</taxon>
        <taxon>Bacilli</taxon>
        <taxon>Bacillales</taxon>
        <taxon>Paenibacillaceae</taxon>
        <taxon>Ferviditalea</taxon>
    </lineage>
</organism>
<keyword evidence="6" id="KW-0597">Phosphoprotein</keyword>
<dbReference type="InterPro" id="IPR023298">
    <property type="entry name" value="ATPase_P-typ_TM_dom_sf"/>
</dbReference>
<evidence type="ECO:0000256" key="7">
    <source>
        <dbReference type="ARBA" id="ARBA00022692"/>
    </source>
</evidence>
<keyword evidence="14 17" id="KW-0472">Membrane</keyword>
<dbReference type="NCBIfam" id="TIGR01512">
    <property type="entry name" value="ATPase-IB2_Cd"/>
    <property type="match status" value="1"/>
</dbReference>
<dbReference type="SFLD" id="SFLDG00002">
    <property type="entry name" value="C1.7:_P-type_atpase_like"/>
    <property type="match status" value="1"/>
</dbReference>
<proteinExistence type="inferred from homology"/>
<dbReference type="EC" id="7.2.2.21" evidence="15"/>
<keyword evidence="20" id="KW-1185">Reference proteome</keyword>
<dbReference type="Pfam" id="PF00122">
    <property type="entry name" value="E1-E2_ATPase"/>
    <property type="match status" value="1"/>
</dbReference>
<comment type="caution">
    <text evidence="19">The sequence shown here is derived from an EMBL/GenBank/DDBJ whole genome shotgun (WGS) entry which is preliminary data.</text>
</comment>
<evidence type="ECO:0000256" key="1">
    <source>
        <dbReference type="ARBA" id="ARBA00004651"/>
    </source>
</evidence>
<protein>
    <recommendedName>
        <fullName evidence="15">Cd(2+)-exporting ATPase</fullName>
        <ecNumber evidence="15">7.2.2.21</ecNumber>
    </recommendedName>
</protein>
<gene>
    <name evidence="19" type="ORF">VF724_18275</name>
</gene>
<dbReference type="Pfam" id="PF00702">
    <property type="entry name" value="Hydrolase"/>
    <property type="match status" value="1"/>
</dbReference>
<dbReference type="PROSITE" id="PS01047">
    <property type="entry name" value="HMA_1"/>
    <property type="match status" value="1"/>
</dbReference>
<dbReference type="InterPro" id="IPR008250">
    <property type="entry name" value="ATPase_P-typ_transduc_dom_A_sf"/>
</dbReference>
<name>A0ABU5ZM40_9BACL</name>
<dbReference type="RefSeq" id="WP_371755715.1">
    <property type="nucleotide sequence ID" value="NZ_JAYJLD010000041.1"/>
</dbReference>
<dbReference type="PANTHER" id="PTHR48085:SF5">
    <property type="entry name" value="CADMIUM_ZINC-TRANSPORTING ATPASE HMA4-RELATED"/>
    <property type="match status" value="1"/>
</dbReference>
<feature type="domain" description="HMA" evidence="18">
    <location>
        <begin position="18"/>
        <end position="81"/>
    </location>
</feature>
<evidence type="ECO:0000259" key="18">
    <source>
        <dbReference type="PROSITE" id="PS50846"/>
    </source>
</evidence>
<accession>A0ABU5ZM40</accession>
<dbReference type="Gene3D" id="3.40.1110.10">
    <property type="entry name" value="Calcium-transporting ATPase, cytoplasmic domain N"/>
    <property type="match status" value="1"/>
</dbReference>
<dbReference type="PROSITE" id="PS50846">
    <property type="entry name" value="HMA_2"/>
    <property type="match status" value="1"/>
</dbReference>
<dbReference type="Pfam" id="PF00403">
    <property type="entry name" value="HMA"/>
    <property type="match status" value="1"/>
</dbReference>
<evidence type="ECO:0000256" key="11">
    <source>
        <dbReference type="ARBA" id="ARBA00022967"/>
    </source>
</evidence>
<dbReference type="PRINTS" id="PR00119">
    <property type="entry name" value="CATATPASE"/>
</dbReference>
<dbReference type="SUPFAM" id="SSF81665">
    <property type="entry name" value="Calcium ATPase, transmembrane domain M"/>
    <property type="match status" value="1"/>
</dbReference>
<keyword evidence="5" id="KW-0104">Cadmium</keyword>
<feature type="transmembrane region" description="Helical" evidence="17">
    <location>
        <begin position="122"/>
        <end position="146"/>
    </location>
</feature>
<evidence type="ECO:0000256" key="5">
    <source>
        <dbReference type="ARBA" id="ARBA00022539"/>
    </source>
</evidence>